<gene>
    <name evidence="2" type="ORF">CLV81_3115</name>
</gene>
<evidence type="ECO:0000259" key="1">
    <source>
        <dbReference type="Pfam" id="PF13847"/>
    </source>
</evidence>
<dbReference type="GO" id="GO:0032259">
    <property type="term" value="P:methylation"/>
    <property type="evidence" value="ECO:0007669"/>
    <property type="project" value="UniProtKB-KW"/>
</dbReference>
<keyword evidence="2" id="KW-0489">Methyltransferase</keyword>
<keyword evidence="2" id="KW-0808">Transferase</keyword>
<dbReference type="AlphaFoldDB" id="A0A2T0MB28"/>
<dbReference type="InterPro" id="IPR029063">
    <property type="entry name" value="SAM-dependent_MTases_sf"/>
</dbReference>
<dbReference type="InterPro" id="IPR025714">
    <property type="entry name" value="Methyltranfer_dom"/>
</dbReference>
<accession>A0A2T0MB28</accession>
<feature type="domain" description="Methyltransferase" evidence="1">
    <location>
        <begin position="39"/>
        <end position="156"/>
    </location>
</feature>
<keyword evidence="3" id="KW-1185">Reference proteome</keyword>
<dbReference type="PANTHER" id="PTHR43167:SF1">
    <property type="entry name" value="PUTATIVE (AFU_ORTHOLOGUE AFUA_6G01830)-RELATED"/>
    <property type="match status" value="1"/>
</dbReference>
<dbReference type="Gene3D" id="3.40.50.150">
    <property type="entry name" value="Vaccinia Virus protein VP39"/>
    <property type="match status" value="1"/>
</dbReference>
<reference evidence="2 3" key="1">
    <citation type="submission" date="2018-03" db="EMBL/GenBank/DDBJ databases">
        <title>Genomic Encyclopedia of Archaeal and Bacterial Type Strains, Phase II (KMG-II): from individual species to whole genera.</title>
        <authorList>
            <person name="Goeker M."/>
        </authorList>
    </citation>
    <scope>NUCLEOTIDE SEQUENCE [LARGE SCALE GENOMIC DNA]</scope>
    <source>
        <strain evidence="2 3">DSM 25027</strain>
    </source>
</reference>
<organism evidence="2 3">
    <name type="scientific">Flagellimonas meridianipacifica</name>
    <dbReference type="NCBI Taxonomy" id="1080225"/>
    <lineage>
        <taxon>Bacteria</taxon>
        <taxon>Pseudomonadati</taxon>
        <taxon>Bacteroidota</taxon>
        <taxon>Flavobacteriia</taxon>
        <taxon>Flavobacteriales</taxon>
        <taxon>Flavobacteriaceae</taxon>
        <taxon>Flagellimonas</taxon>
    </lineage>
</organism>
<sequence length="192" mass="21500">MTRIPAVYPELLKMTEEVGFTMPSDVSIGNLLQTLIVSKPNGTFLELGTGTGLSLAWMLEGMQLESEVISLDNDERLIQLVENAFEGESKLKLLCVDGGEWISEYKGEGFDLIFADTWAGKYTHLEKTLSMVKSGGYYIIDDMNPQPNWPDGHEEKAKQLVETLENREDFVITKLDWSTGIIIAVKKSNYGK</sequence>
<protein>
    <submittedName>
        <fullName evidence="2">Putative O-methyltransferase YrrM</fullName>
    </submittedName>
</protein>
<dbReference type="Proteomes" id="UP000237640">
    <property type="component" value="Unassembled WGS sequence"/>
</dbReference>
<proteinExistence type="predicted"/>
<dbReference type="CDD" id="cd02440">
    <property type="entry name" value="AdoMet_MTases"/>
    <property type="match status" value="1"/>
</dbReference>
<evidence type="ECO:0000313" key="2">
    <source>
        <dbReference type="EMBL" id="PRX54711.1"/>
    </source>
</evidence>
<dbReference type="Pfam" id="PF13847">
    <property type="entry name" value="Methyltransf_31"/>
    <property type="match status" value="1"/>
</dbReference>
<dbReference type="SUPFAM" id="SSF53335">
    <property type="entry name" value="S-adenosyl-L-methionine-dependent methyltransferases"/>
    <property type="match status" value="1"/>
</dbReference>
<evidence type="ECO:0000313" key="3">
    <source>
        <dbReference type="Proteomes" id="UP000237640"/>
    </source>
</evidence>
<dbReference type="GO" id="GO:0008168">
    <property type="term" value="F:methyltransferase activity"/>
    <property type="evidence" value="ECO:0007669"/>
    <property type="project" value="UniProtKB-KW"/>
</dbReference>
<dbReference type="EMBL" id="PVYX01000002">
    <property type="protein sequence ID" value="PRX54711.1"/>
    <property type="molecule type" value="Genomic_DNA"/>
</dbReference>
<comment type="caution">
    <text evidence="2">The sequence shown here is derived from an EMBL/GenBank/DDBJ whole genome shotgun (WGS) entry which is preliminary data.</text>
</comment>
<dbReference type="PANTHER" id="PTHR43167">
    <property type="entry name" value="PUTATIVE (AFU_ORTHOLOGUE AFUA_6G01830)-RELATED"/>
    <property type="match status" value="1"/>
</dbReference>
<name>A0A2T0MB28_9FLAO</name>